<evidence type="ECO:0000313" key="2">
    <source>
        <dbReference type="Proteomes" id="UP000276776"/>
    </source>
</evidence>
<proteinExistence type="predicted"/>
<reference evidence="3" key="1">
    <citation type="submission" date="2017-02" db="UniProtKB">
        <authorList>
            <consortium name="WormBaseParasite"/>
        </authorList>
    </citation>
    <scope>IDENTIFICATION</scope>
</reference>
<dbReference type="Proteomes" id="UP000276776">
    <property type="component" value="Unassembled WGS sequence"/>
</dbReference>
<dbReference type="EMBL" id="UYYF01004401">
    <property type="protein sequence ID" value="VDN03576.1"/>
    <property type="molecule type" value="Genomic_DNA"/>
</dbReference>
<protein>
    <submittedName>
        <fullName evidence="3">DRBM domain-containing protein</fullName>
    </submittedName>
</protein>
<organism evidence="3">
    <name type="scientific">Thelazia callipaeda</name>
    <name type="common">Oriental eyeworm</name>
    <name type="synonym">Parasitic nematode</name>
    <dbReference type="NCBI Taxonomy" id="103827"/>
    <lineage>
        <taxon>Eukaryota</taxon>
        <taxon>Metazoa</taxon>
        <taxon>Ecdysozoa</taxon>
        <taxon>Nematoda</taxon>
        <taxon>Chromadorea</taxon>
        <taxon>Rhabditida</taxon>
        <taxon>Spirurina</taxon>
        <taxon>Spiruromorpha</taxon>
        <taxon>Thelazioidea</taxon>
        <taxon>Thelaziidae</taxon>
        <taxon>Thelazia</taxon>
    </lineage>
</organism>
<accession>A0A0N5D0D5</accession>
<dbReference type="OrthoDB" id="5871635at2759"/>
<reference evidence="1 2" key="2">
    <citation type="submission" date="2018-11" db="EMBL/GenBank/DDBJ databases">
        <authorList>
            <consortium name="Pathogen Informatics"/>
        </authorList>
    </citation>
    <scope>NUCLEOTIDE SEQUENCE [LARGE SCALE GENOMIC DNA]</scope>
</reference>
<dbReference type="STRING" id="103827.A0A0N5D0D5"/>
<dbReference type="AlphaFoldDB" id="A0A0N5D0D5"/>
<evidence type="ECO:0000313" key="3">
    <source>
        <dbReference type="WBParaSite" id="TCLT_0000625501-mRNA-1"/>
    </source>
</evidence>
<sequence>MLTGLVEGTFLFDLTVFDSSEAVNSSTISVTALMGVPHLQSVEMYLRKKMREFTYRMKNKLEERLSATLSSHVRNLNRMFFMITEASSVAVVFSIIDEDPSTGRIHIVFRADFTDVAVQGEVKDVSQQKKEVAVVEAWKVVKILRSETNMIAEFKIDSVDSLCKFPFHSVNL</sequence>
<keyword evidence="2" id="KW-1185">Reference proteome</keyword>
<dbReference type="WBParaSite" id="TCLT_0000625501-mRNA-1">
    <property type="protein sequence ID" value="TCLT_0000625501-mRNA-1"/>
    <property type="gene ID" value="TCLT_0000625501"/>
</dbReference>
<evidence type="ECO:0000313" key="1">
    <source>
        <dbReference type="EMBL" id="VDN03576.1"/>
    </source>
</evidence>
<name>A0A0N5D0D5_THECL</name>
<gene>
    <name evidence="1" type="ORF">TCLT_LOCUS6244</name>
</gene>